<dbReference type="Gene3D" id="3.30.470.20">
    <property type="entry name" value="ATP-grasp fold, B domain"/>
    <property type="match status" value="1"/>
</dbReference>
<gene>
    <name evidence="2" type="primary">g4607</name>
    <name evidence="2" type="ORF">VP750_LOCUS3927</name>
</gene>
<dbReference type="EMBL" id="CAXHTA020000006">
    <property type="protein sequence ID" value="CAL5222268.1"/>
    <property type="molecule type" value="Genomic_DNA"/>
</dbReference>
<evidence type="ECO:0000313" key="3">
    <source>
        <dbReference type="Proteomes" id="UP001497392"/>
    </source>
</evidence>
<dbReference type="PROSITE" id="PS51221">
    <property type="entry name" value="TTL"/>
    <property type="match status" value="1"/>
</dbReference>
<keyword evidence="1" id="KW-0175">Coiled coil</keyword>
<organism evidence="2 3">
    <name type="scientific">Coccomyxa viridis</name>
    <dbReference type="NCBI Taxonomy" id="1274662"/>
    <lineage>
        <taxon>Eukaryota</taxon>
        <taxon>Viridiplantae</taxon>
        <taxon>Chlorophyta</taxon>
        <taxon>core chlorophytes</taxon>
        <taxon>Trebouxiophyceae</taxon>
        <taxon>Trebouxiophyceae incertae sedis</taxon>
        <taxon>Coccomyxaceae</taxon>
        <taxon>Coccomyxa</taxon>
    </lineage>
</organism>
<dbReference type="Pfam" id="PF03133">
    <property type="entry name" value="TTL"/>
    <property type="match status" value="1"/>
</dbReference>
<sequence length="449" mass="50356">MWWDERRPSNPAIDLKTREGSHSTHTKLLKAFVDLDCPYVRSLVLEAFQQHPWWQVLCPAVDQDQSSNVDEQHAPSAEAAASHFVWAEYERLDWERIYAGEQWASSYCIRKGLIRKAHLAHNLKKWAAKHPDGLLAASVPETHVMEVDDVDYIDEALADVYEVRDMADGSATWIAKPSITNQAIGICIFDRVSTLRSALEAAEDMREWVVQRYVERPLLVSGRKFHIRTYVLCLGSLSVYVFNEALALFAGEPYKGAPLEELSAHLTNTCRLARQDAEAGSRDDSAGAEERQTVMLMSELPQALHEQGMALAEAREQVQQLTRDMHKILGECMEAVSSELSFFTLPNCFELFGFDLLVDEDWHLWLLEANAEPDLAQTGKRLRPVMASLVQGILNLVLPSVLAGDSLLQGQHVSAVPDGKLAGEWVKVFERQQGGRGFAGAASTRRSWC</sequence>
<reference evidence="2 3" key="1">
    <citation type="submission" date="2024-06" db="EMBL/GenBank/DDBJ databases">
        <authorList>
            <person name="Kraege A."/>
            <person name="Thomma B."/>
        </authorList>
    </citation>
    <scope>NUCLEOTIDE SEQUENCE [LARGE SCALE GENOMIC DNA]</scope>
</reference>
<accession>A0ABP1FVQ0</accession>
<dbReference type="InterPro" id="IPR027746">
    <property type="entry name" value="TTL"/>
</dbReference>
<comment type="caution">
    <text evidence="2">The sequence shown here is derived from an EMBL/GenBank/DDBJ whole genome shotgun (WGS) entry which is preliminary data.</text>
</comment>
<dbReference type="PANTHER" id="PTHR47551:SF1">
    <property type="entry name" value="TUBULIN--TYROSINE LIGASE PBY1-RELATED"/>
    <property type="match status" value="1"/>
</dbReference>
<keyword evidence="3" id="KW-1185">Reference proteome</keyword>
<protein>
    <submittedName>
        <fullName evidence="2">G4607 protein</fullName>
    </submittedName>
</protein>
<dbReference type="PANTHER" id="PTHR47551">
    <property type="entry name" value="TUBULIN--TYROSINE LIGASE PBY1-RELATED"/>
    <property type="match status" value="1"/>
</dbReference>
<evidence type="ECO:0000313" key="2">
    <source>
        <dbReference type="EMBL" id="CAL5222268.1"/>
    </source>
</evidence>
<evidence type="ECO:0000256" key="1">
    <source>
        <dbReference type="SAM" id="Coils"/>
    </source>
</evidence>
<dbReference type="SUPFAM" id="SSF56059">
    <property type="entry name" value="Glutathione synthetase ATP-binding domain-like"/>
    <property type="match status" value="1"/>
</dbReference>
<proteinExistence type="predicted"/>
<name>A0ABP1FVQ0_9CHLO</name>
<dbReference type="InterPro" id="IPR004344">
    <property type="entry name" value="TTL/TTLL_fam"/>
</dbReference>
<feature type="coiled-coil region" evidence="1">
    <location>
        <begin position="304"/>
        <end position="331"/>
    </location>
</feature>
<dbReference type="Proteomes" id="UP001497392">
    <property type="component" value="Unassembled WGS sequence"/>
</dbReference>